<protein>
    <submittedName>
        <fullName evidence="2">Uncharacterized protein</fullName>
    </submittedName>
</protein>
<reference evidence="2" key="1">
    <citation type="journal article" date="2015" name="Nature">
        <title>Complex archaea that bridge the gap between prokaryotes and eukaryotes.</title>
        <authorList>
            <person name="Spang A."/>
            <person name="Saw J.H."/>
            <person name="Jorgensen S.L."/>
            <person name="Zaremba-Niedzwiedzka K."/>
            <person name="Martijn J."/>
            <person name="Lind A.E."/>
            <person name="van Eijk R."/>
            <person name="Schleper C."/>
            <person name="Guy L."/>
            <person name="Ettema T.J."/>
        </authorList>
    </citation>
    <scope>NUCLEOTIDE SEQUENCE</scope>
</reference>
<keyword evidence="1" id="KW-1133">Transmembrane helix</keyword>
<dbReference type="AlphaFoldDB" id="A0A0F9CSR1"/>
<keyword evidence="1" id="KW-0472">Membrane</keyword>
<name>A0A0F9CSR1_9ZZZZ</name>
<accession>A0A0F9CSR1</accession>
<evidence type="ECO:0000256" key="1">
    <source>
        <dbReference type="SAM" id="Phobius"/>
    </source>
</evidence>
<keyword evidence="1" id="KW-0812">Transmembrane</keyword>
<feature type="transmembrane region" description="Helical" evidence="1">
    <location>
        <begin position="147"/>
        <end position="170"/>
    </location>
</feature>
<evidence type="ECO:0000313" key="2">
    <source>
        <dbReference type="EMBL" id="KKK99621.1"/>
    </source>
</evidence>
<feature type="transmembrane region" description="Helical" evidence="1">
    <location>
        <begin position="81"/>
        <end position="98"/>
    </location>
</feature>
<gene>
    <name evidence="2" type="ORF">LCGC14_2630920</name>
</gene>
<dbReference type="EMBL" id="LAZR01045126">
    <property type="protein sequence ID" value="KKK99621.1"/>
    <property type="molecule type" value="Genomic_DNA"/>
</dbReference>
<sequence>MSRILMFAGNDILNHRKTSKRHECNHQREESYYHYDTMLRGCPSARFLKPVGICIPPRLKGLSAIDLIPGGEDIKDRSGKIVNFQGLLLFIAAGLLHLDIPVLTFSQETSKPCGNDMIDAHVGTLLDSKLPTGFPQSLGKVSDFSTIIWITATQLPTLPQSLLLLFFLIFKKRKRMFMMKIADRANFVTYVIVTDRQLTIDLKLPL</sequence>
<comment type="caution">
    <text evidence="2">The sequence shown here is derived from an EMBL/GenBank/DDBJ whole genome shotgun (WGS) entry which is preliminary data.</text>
</comment>
<proteinExistence type="predicted"/>
<organism evidence="2">
    <name type="scientific">marine sediment metagenome</name>
    <dbReference type="NCBI Taxonomy" id="412755"/>
    <lineage>
        <taxon>unclassified sequences</taxon>
        <taxon>metagenomes</taxon>
        <taxon>ecological metagenomes</taxon>
    </lineage>
</organism>